<name>A0AAN0ME84_9RHOB</name>
<reference evidence="1 2" key="2">
    <citation type="submission" date="2024-08" db="EMBL/GenBank/DDBJ databases">
        <title>Phylogenomic analyses of a clade within the roseobacter group suggest taxonomic reassignments of species of the genera Aestuariivita, Citreicella, Loktanella, Nautella, Pelagibaca, Ruegeria, Thalassobius, Thiobacimonas and Tropicibacter, and the proposal o.</title>
        <authorList>
            <person name="Jeon C.O."/>
        </authorList>
    </citation>
    <scope>NUCLEOTIDE SEQUENCE [LARGE SCALE GENOMIC DNA]</scope>
    <source>
        <strain evidence="1 2">SS1-5</strain>
    </source>
</reference>
<dbReference type="KEGG" id="yrh:AABB31_03035"/>
<dbReference type="EMBL" id="CP151767">
    <property type="protein sequence ID" value="WZU67942.1"/>
    <property type="molecule type" value="Genomic_DNA"/>
</dbReference>
<organism evidence="1 2">
    <name type="scientific">Yoonia rhodophyticola</name>
    <dbReference type="NCBI Taxonomy" id="3137370"/>
    <lineage>
        <taxon>Bacteria</taxon>
        <taxon>Pseudomonadati</taxon>
        <taxon>Pseudomonadota</taxon>
        <taxon>Alphaproteobacteria</taxon>
        <taxon>Rhodobacterales</taxon>
        <taxon>Paracoccaceae</taxon>
        <taxon>Yoonia</taxon>
    </lineage>
</organism>
<dbReference type="RefSeq" id="WP_342077236.1">
    <property type="nucleotide sequence ID" value="NZ_CP151767.2"/>
</dbReference>
<protein>
    <submittedName>
        <fullName evidence="1">Uncharacterized protein</fullName>
    </submittedName>
</protein>
<reference evidence="2" key="1">
    <citation type="submission" date="2024-04" db="EMBL/GenBank/DDBJ databases">
        <title>Phylogenomic analyses of a clade within the roseobacter group suggest taxonomic reassignments of species of the genera Aestuariivita, Citreicella, Loktanella, Nautella, Pelagibaca, Ruegeria, Thalassobius, Thiobacimonas and Tropicibacter, and the proposal o.</title>
        <authorList>
            <person name="Jeon C.O."/>
        </authorList>
    </citation>
    <scope>NUCLEOTIDE SEQUENCE [LARGE SCALE GENOMIC DNA]</scope>
    <source>
        <strain evidence="2">SS1-5</strain>
    </source>
</reference>
<evidence type="ECO:0000313" key="2">
    <source>
        <dbReference type="Proteomes" id="UP001470809"/>
    </source>
</evidence>
<accession>A0AAN0ME84</accession>
<dbReference type="Proteomes" id="UP001470809">
    <property type="component" value="Chromosome"/>
</dbReference>
<evidence type="ECO:0000313" key="1">
    <source>
        <dbReference type="EMBL" id="WZU67942.1"/>
    </source>
</evidence>
<keyword evidence="2" id="KW-1185">Reference proteome</keyword>
<gene>
    <name evidence="1" type="ORF">AABB31_03035</name>
</gene>
<dbReference type="AlphaFoldDB" id="A0AAN0ME84"/>
<proteinExistence type="predicted"/>
<sequence length="321" mass="34954">MIPLPTKGIHTAFRTRQKLLLAGVVAVALGIWGFTQNSASRSVPEYEAFVAAYGQTVGADDTLVVGSRSTAPHACIIATTPAQIYVAERIQRFWSFLSTQFSLVGVLQISPRSDDCPANTNFTFLPLDDPAGAGVEAMLRSLGVDLEEGNRRNTINPLGYGFGYLDDDQPKTVVVINTLSSQTPNSSVATRFVNAVVLQETFQMLTFGPDRPVEFAPTSILHEPVSRPDPDWESYTPEDLAIFLDQTPERLCREDVFALAAFERISAAGVVYESDVNEVVMSAFESIQNKTNEITSDQEWNDIVDPNCSLANPLGPSGTSQ</sequence>